<evidence type="ECO:0000313" key="1">
    <source>
        <dbReference type="EMBL" id="MBD2703107.1"/>
    </source>
</evidence>
<evidence type="ECO:0000313" key="2">
    <source>
        <dbReference type="Proteomes" id="UP000598820"/>
    </source>
</evidence>
<gene>
    <name evidence="1" type="ORF">IC229_20840</name>
</gene>
<proteinExistence type="predicted"/>
<protein>
    <submittedName>
        <fullName evidence="1">Uncharacterized protein</fullName>
    </submittedName>
</protein>
<dbReference type="AlphaFoldDB" id="A0A927AU93"/>
<dbReference type="EMBL" id="JACWZY010000019">
    <property type="protein sequence ID" value="MBD2703107.1"/>
    <property type="molecule type" value="Genomic_DNA"/>
</dbReference>
<dbReference type="Proteomes" id="UP000598820">
    <property type="component" value="Unassembled WGS sequence"/>
</dbReference>
<reference evidence="1" key="1">
    <citation type="submission" date="2020-09" db="EMBL/GenBank/DDBJ databases">
        <authorList>
            <person name="Kim M.K."/>
        </authorList>
    </citation>
    <scope>NUCLEOTIDE SEQUENCE</scope>
    <source>
        <strain evidence="1">BT702</strain>
    </source>
</reference>
<comment type="caution">
    <text evidence="1">The sequence shown here is derived from an EMBL/GenBank/DDBJ whole genome shotgun (WGS) entry which is preliminary data.</text>
</comment>
<sequence>MLNVQYVTDRNGKPLYVQVPVKEYEKLLADAEELADIAAYKKAKRKAGKTVPFEEAFKQVEEYHREQAS</sequence>
<accession>A0A927AU93</accession>
<keyword evidence="2" id="KW-1185">Reference proteome</keyword>
<name>A0A927AU93_9BACT</name>
<organism evidence="1 2">
    <name type="scientific">Spirosoma profusum</name>
    <dbReference type="NCBI Taxonomy" id="2771354"/>
    <lineage>
        <taxon>Bacteria</taxon>
        <taxon>Pseudomonadati</taxon>
        <taxon>Bacteroidota</taxon>
        <taxon>Cytophagia</taxon>
        <taxon>Cytophagales</taxon>
        <taxon>Cytophagaceae</taxon>
        <taxon>Spirosoma</taxon>
    </lineage>
</organism>